<dbReference type="AlphaFoldDB" id="A0A8S4PCG6"/>
<gene>
    <name evidence="2" type="ORF">OFUS_LOCUS16245</name>
</gene>
<reference evidence="2" key="1">
    <citation type="submission" date="2022-03" db="EMBL/GenBank/DDBJ databases">
        <authorList>
            <person name="Martin C."/>
        </authorList>
    </citation>
    <scope>NUCLEOTIDE SEQUENCE</scope>
</reference>
<keyword evidence="3" id="KW-1185">Reference proteome</keyword>
<feature type="region of interest" description="Disordered" evidence="1">
    <location>
        <begin position="56"/>
        <end position="103"/>
    </location>
</feature>
<organism evidence="2 3">
    <name type="scientific">Owenia fusiformis</name>
    <name type="common">Polychaete worm</name>
    <dbReference type="NCBI Taxonomy" id="6347"/>
    <lineage>
        <taxon>Eukaryota</taxon>
        <taxon>Metazoa</taxon>
        <taxon>Spiralia</taxon>
        <taxon>Lophotrochozoa</taxon>
        <taxon>Annelida</taxon>
        <taxon>Polychaeta</taxon>
        <taxon>Sedentaria</taxon>
        <taxon>Canalipalpata</taxon>
        <taxon>Sabellida</taxon>
        <taxon>Oweniida</taxon>
        <taxon>Oweniidae</taxon>
        <taxon>Owenia</taxon>
    </lineage>
</organism>
<sequence length="214" mass="23361">ALINGVKSQIIESREQKKMKIAAVKKQREDHMRIMNPKLPPIMDGVAATPGPALTRTGTSHSLQRANTLSSIGTPSRSMSPRKSAGTVRQSAGLSRKSAGTMRNSTVGMGFRQQTLPPDGHQNRAKQNIRLLRSKLKIKTPGSRLSQLVQKIRASEFSARGSEKIEFEDSASAIRSKSRLSPMLIREISSLSLKVPLMDVLPQVESTSLAPIDQ</sequence>
<accession>A0A8S4PCG6</accession>
<protein>
    <submittedName>
        <fullName evidence="2">Uncharacterized protein</fullName>
    </submittedName>
</protein>
<evidence type="ECO:0000256" key="1">
    <source>
        <dbReference type="SAM" id="MobiDB-lite"/>
    </source>
</evidence>
<name>A0A8S4PCG6_OWEFU</name>
<dbReference type="Proteomes" id="UP000749559">
    <property type="component" value="Unassembled WGS sequence"/>
</dbReference>
<evidence type="ECO:0000313" key="3">
    <source>
        <dbReference type="Proteomes" id="UP000749559"/>
    </source>
</evidence>
<feature type="non-terminal residue" evidence="2">
    <location>
        <position position="1"/>
    </location>
</feature>
<evidence type="ECO:0000313" key="2">
    <source>
        <dbReference type="EMBL" id="CAH1791123.1"/>
    </source>
</evidence>
<dbReference type="EMBL" id="CAIIXF020000008">
    <property type="protein sequence ID" value="CAH1791123.1"/>
    <property type="molecule type" value="Genomic_DNA"/>
</dbReference>
<comment type="caution">
    <text evidence="2">The sequence shown here is derived from an EMBL/GenBank/DDBJ whole genome shotgun (WGS) entry which is preliminary data.</text>
</comment>
<feature type="compositionally biased region" description="Polar residues" evidence="1">
    <location>
        <begin position="56"/>
        <end position="93"/>
    </location>
</feature>
<proteinExistence type="predicted"/>